<dbReference type="OrthoDB" id="273614at2"/>
<reference evidence="4 5" key="1">
    <citation type="submission" date="2018-10" db="EMBL/GenBank/DDBJ databases">
        <title>Sequencing the genomes of 1000 actinobacteria strains.</title>
        <authorList>
            <person name="Klenk H.-P."/>
        </authorList>
    </citation>
    <scope>NUCLEOTIDE SEQUENCE [LARGE SCALE GENOMIC DNA]</scope>
    <source>
        <strain evidence="4 5">DSM 43800</strain>
    </source>
</reference>
<feature type="domain" description="N-acetyltransferase" evidence="3">
    <location>
        <begin position="139"/>
        <end position="294"/>
    </location>
</feature>
<dbReference type="InterPro" id="IPR036390">
    <property type="entry name" value="WH_DNA-bd_sf"/>
</dbReference>
<accession>A0A495W7Z0</accession>
<dbReference type="Pfam" id="PF12802">
    <property type="entry name" value="MarR_2"/>
    <property type="match status" value="1"/>
</dbReference>
<feature type="domain" description="HTH marR-type" evidence="2">
    <location>
        <begin position="1"/>
        <end position="130"/>
    </location>
</feature>
<evidence type="ECO:0000313" key="5">
    <source>
        <dbReference type="Proteomes" id="UP000282084"/>
    </source>
</evidence>
<dbReference type="Gene3D" id="3.40.630.30">
    <property type="match status" value="1"/>
</dbReference>
<dbReference type="EMBL" id="RBXO01000001">
    <property type="protein sequence ID" value="RKT55918.1"/>
    <property type="molecule type" value="Genomic_DNA"/>
</dbReference>
<dbReference type="AlphaFoldDB" id="A0A495W7Z0"/>
<evidence type="ECO:0000259" key="2">
    <source>
        <dbReference type="PROSITE" id="PS50995"/>
    </source>
</evidence>
<dbReference type="RefSeq" id="WP_121007560.1">
    <property type="nucleotide sequence ID" value="NZ_RBXO01000001.1"/>
</dbReference>
<keyword evidence="1 4" id="KW-0808">Transferase</keyword>
<dbReference type="GO" id="GO:0003700">
    <property type="term" value="F:DNA-binding transcription factor activity"/>
    <property type="evidence" value="ECO:0007669"/>
    <property type="project" value="InterPro"/>
</dbReference>
<dbReference type="GO" id="GO:0008080">
    <property type="term" value="F:N-acetyltransferase activity"/>
    <property type="evidence" value="ECO:0007669"/>
    <property type="project" value="InterPro"/>
</dbReference>
<comment type="caution">
    <text evidence="4">The sequence shown here is derived from an EMBL/GenBank/DDBJ whole genome shotgun (WGS) entry which is preliminary data.</text>
</comment>
<dbReference type="InterPro" id="IPR050769">
    <property type="entry name" value="NAT_camello-type"/>
</dbReference>
<dbReference type="PANTHER" id="PTHR13947">
    <property type="entry name" value="GNAT FAMILY N-ACETYLTRANSFERASE"/>
    <property type="match status" value="1"/>
</dbReference>
<gene>
    <name evidence="4" type="ORF">C8E97_4606</name>
</gene>
<dbReference type="SUPFAM" id="SSF46785">
    <property type="entry name" value="Winged helix' DNA-binding domain"/>
    <property type="match status" value="1"/>
</dbReference>
<dbReference type="CDD" id="cd04301">
    <property type="entry name" value="NAT_SF"/>
    <property type="match status" value="1"/>
</dbReference>
<dbReference type="Gene3D" id="1.10.10.10">
    <property type="entry name" value="Winged helix-like DNA-binding domain superfamily/Winged helix DNA-binding domain"/>
    <property type="match status" value="1"/>
</dbReference>
<proteinExistence type="predicted"/>
<dbReference type="InterPro" id="IPR000182">
    <property type="entry name" value="GNAT_dom"/>
</dbReference>
<dbReference type="InterPro" id="IPR000835">
    <property type="entry name" value="HTH_MarR-typ"/>
</dbReference>
<evidence type="ECO:0000259" key="3">
    <source>
        <dbReference type="PROSITE" id="PS51186"/>
    </source>
</evidence>
<dbReference type="PROSITE" id="PS50995">
    <property type="entry name" value="HTH_MARR_2"/>
    <property type="match status" value="1"/>
</dbReference>
<dbReference type="PROSITE" id="PS51186">
    <property type="entry name" value="GNAT"/>
    <property type="match status" value="1"/>
</dbReference>
<dbReference type="PANTHER" id="PTHR13947:SF37">
    <property type="entry name" value="LD18367P"/>
    <property type="match status" value="1"/>
</dbReference>
<organism evidence="4 5">
    <name type="scientific">Saccharothrix australiensis</name>
    <dbReference type="NCBI Taxonomy" id="2072"/>
    <lineage>
        <taxon>Bacteria</taxon>
        <taxon>Bacillati</taxon>
        <taxon>Actinomycetota</taxon>
        <taxon>Actinomycetes</taxon>
        <taxon>Pseudonocardiales</taxon>
        <taxon>Pseudonocardiaceae</taxon>
        <taxon>Saccharothrix</taxon>
    </lineage>
</organism>
<dbReference type="Proteomes" id="UP000282084">
    <property type="component" value="Unassembled WGS sequence"/>
</dbReference>
<dbReference type="SMART" id="SM00347">
    <property type="entry name" value="HTH_MARR"/>
    <property type="match status" value="1"/>
</dbReference>
<evidence type="ECO:0000256" key="1">
    <source>
        <dbReference type="ARBA" id="ARBA00022679"/>
    </source>
</evidence>
<dbReference type="InterPro" id="IPR016181">
    <property type="entry name" value="Acyl_CoA_acyltransferase"/>
</dbReference>
<dbReference type="Pfam" id="PF00583">
    <property type="entry name" value="Acetyltransf_1"/>
    <property type="match status" value="1"/>
</dbReference>
<keyword evidence="5" id="KW-1185">Reference proteome</keyword>
<sequence length="306" mass="33840">MTVAEVRAFNRFYTGVIGVLDNAYLSSPYSLTEVRVLFELVSGTVDVKGALGLDAGYLSRILGRFERDGLITRTPSPTDARRHVVAVTDAGREVFADLDRRSTAEVAALLDRVPESDREALVAAMGRVRRILGGLPRAYLLRPLRPGDLGWVVHRHGVRYAEEYGYDDTFEALVARVVADYVERHDPAREAAWIAEVDGEPVGSVFCVRADEHTAQLRLLLVEPAARGLGIGKRLVEECVRFATRAGYRRMALETVSEVEAARGIYRRAGFEPVASAPTRKWGRDLVEETWAMALGSTRSDDRVPA</sequence>
<evidence type="ECO:0000313" key="4">
    <source>
        <dbReference type="EMBL" id="RKT55918.1"/>
    </source>
</evidence>
<name>A0A495W7Z0_9PSEU</name>
<protein>
    <submittedName>
        <fullName evidence="4">MarR family transcriptional regulator with acetyltransferase activity</fullName>
    </submittedName>
</protein>
<dbReference type="SUPFAM" id="SSF55729">
    <property type="entry name" value="Acyl-CoA N-acyltransferases (Nat)"/>
    <property type="match status" value="1"/>
</dbReference>
<dbReference type="InterPro" id="IPR036388">
    <property type="entry name" value="WH-like_DNA-bd_sf"/>
</dbReference>